<dbReference type="AlphaFoldDB" id="A0A1L5P3G1"/>
<dbReference type="Proteomes" id="UP000185109">
    <property type="component" value="Chromosome"/>
</dbReference>
<name>A0A1L5P3G1_RHIET</name>
<evidence type="ECO:0000256" key="1">
    <source>
        <dbReference type="SAM" id="MobiDB-lite"/>
    </source>
</evidence>
<feature type="compositionally biased region" description="Basic and acidic residues" evidence="1">
    <location>
        <begin position="45"/>
        <end position="56"/>
    </location>
</feature>
<reference evidence="2 3" key="1">
    <citation type="submission" date="2016-09" db="EMBL/GenBank/DDBJ databases">
        <title>The complete genome sequences of Rhizobium gallicum, symbiovars gallicum and phaseoli, symbionts associated to common bean (Phaseolus vulgaris).</title>
        <authorList>
            <person name="Bustos P."/>
            <person name="Santamaria R.I."/>
            <person name="Perez-Carrascal O.M."/>
            <person name="Juarez S."/>
            <person name="Lozano L."/>
            <person name="Martinez-Flores I."/>
            <person name="Martinez-Romero E."/>
            <person name="Cevallos M."/>
            <person name="Romero D."/>
            <person name="Davila G."/>
            <person name="Gonzalez V."/>
        </authorList>
    </citation>
    <scope>NUCLEOTIDE SEQUENCE [LARGE SCALE GENOMIC DNA]</scope>
    <source>
        <strain evidence="2 3">8C-3</strain>
    </source>
</reference>
<evidence type="ECO:0000313" key="3">
    <source>
        <dbReference type="Proteomes" id="UP000185109"/>
    </source>
</evidence>
<feature type="region of interest" description="Disordered" evidence="1">
    <location>
        <begin position="45"/>
        <end position="66"/>
    </location>
</feature>
<proteinExistence type="predicted"/>
<evidence type="ECO:0000313" key="2">
    <source>
        <dbReference type="EMBL" id="APO74677.1"/>
    </source>
</evidence>
<gene>
    <name evidence="2" type="ORF">AM571_CH01862</name>
</gene>
<sequence>MQESCRAWVCMNARFMDKITDDHVVEAEQDVLDASWRRSAFMTDRRRPASTNDRRLNCAKLSTNSR</sequence>
<organism evidence="2 3">
    <name type="scientific">Rhizobium etli 8C-3</name>
    <dbReference type="NCBI Taxonomy" id="538025"/>
    <lineage>
        <taxon>Bacteria</taxon>
        <taxon>Pseudomonadati</taxon>
        <taxon>Pseudomonadota</taxon>
        <taxon>Alphaproteobacteria</taxon>
        <taxon>Hyphomicrobiales</taxon>
        <taxon>Rhizobiaceae</taxon>
        <taxon>Rhizobium/Agrobacterium group</taxon>
        <taxon>Rhizobium</taxon>
    </lineage>
</organism>
<accession>A0A1L5P3G1</accession>
<protein>
    <submittedName>
        <fullName evidence="2">Uncharacterized protein</fullName>
    </submittedName>
</protein>
<dbReference type="EMBL" id="CP017241">
    <property type="protein sequence ID" value="APO74677.1"/>
    <property type="molecule type" value="Genomic_DNA"/>
</dbReference>